<dbReference type="RefSeq" id="WP_090089006.1">
    <property type="nucleotide sequence ID" value="NZ_FOMG01000004.1"/>
</dbReference>
<dbReference type="STRING" id="119641.SAMN05421842_10433"/>
<dbReference type="AlphaFoldDB" id="A0A1I1JIY4"/>
<gene>
    <name evidence="1" type="ORF">SAMN05421842_10433</name>
</gene>
<proteinExistence type="predicted"/>
<dbReference type="OrthoDB" id="1757981at2"/>
<name>A0A1I1JIY4_9CLOT</name>
<evidence type="ECO:0000313" key="2">
    <source>
        <dbReference type="Proteomes" id="UP000199263"/>
    </source>
</evidence>
<organism evidence="1 2">
    <name type="scientific">Clostridium uliginosum</name>
    <dbReference type="NCBI Taxonomy" id="119641"/>
    <lineage>
        <taxon>Bacteria</taxon>
        <taxon>Bacillati</taxon>
        <taxon>Bacillota</taxon>
        <taxon>Clostridia</taxon>
        <taxon>Eubacteriales</taxon>
        <taxon>Clostridiaceae</taxon>
        <taxon>Clostridium</taxon>
    </lineage>
</organism>
<evidence type="ECO:0000313" key="1">
    <source>
        <dbReference type="EMBL" id="SFC47932.1"/>
    </source>
</evidence>
<accession>A0A1I1JIY4</accession>
<dbReference type="EMBL" id="FOMG01000004">
    <property type="protein sequence ID" value="SFC47932.1"/>
    <property type="molecule type" value="Genomic_DNA"/>
</dbReference>
<dbReference type="Proteomes" id="UP000199263">
    <property type="component" value="Unassembled WGS sequence"/>
</dbReference>
<sequence>MKKILLPQRAKITPKEVLEEINKFGYINKSPYSSTYYNVPGITWDYKPEGSLRISDHWNFVTHGSKHCLLAHTEEVIQSNWILAKYIDGKYHILKEFGINVPGYRFIEVNKNELELLKDLYNKNGIVSSKEWYKKYHERPKLVKESHTKNKKVLLKNISDERLKKFKEENKDVKKVVFIEEKYMNIIQTALTLYEKSSEFDEFCKTEQGINKLINIYKAYEFKDNECESFEEIFILVLDNGMAIKSVSIMGEYYNSYAAR</sequence>
<reference evidence="1 2" key="1">
    <citation type="submission" date="2016-10" db="EMBL/GenBank/DDBJ databases">
        <authorList>
            <person name="de Groot N.N."/>
        </authorList>
    </citation>
    <scope>NUCLEOTIDE SEQUENCE [LARGE SCALE GENOMIC DNA]</scope>
    <source>
        <strain evidence="1 2">DSM 12992</strain>
    </source>
</reference>
<protein>
    <submittedName>
        <fullName evidence="1">Uncharacterized protein</fullName>
    </submittedName>
</protein>
<keyword evidence="2" id="KW-1185">Reference proteome</keyword>